<proteinExistence type="predicted"/>
<dbReference type="SUPFAM" id="SSF52540">
    <property type="entry name" value="P-loop containing nucleoside triphosphate hydrolases"/>
    <property type="match status" value="1"/>
</dbReference>
<dbReference type="Proteomes" id="UP000476310">
    <property type="component" value="Unassembled WGS sequence"/>
</dbReference>
<evidence type="ECO:0000313" key="2">
    <source>
        <dbReference type="Proteomes" id="UP000476310"/>
    </source>
</evidence>
<reference evidence="1" key="1">
    <citation type="submission" date="2020-02" db="EMBL/GenBank/DDBJ databases">
        <title>A new Streptomyces sp. for controlling soil-borne diseases.</title>
        <authorList>
            <person name="Li X."/>
            <person name="Tian Y."/>
            <person name="Gao K."/>
        </authorList>
    </citation>
    <scope>NUCLEOTIDE SEQUENCE [LARGE SCALE GENOMIC DNA]</scope>
    <source>
        <strain evidence="1">0250</strain>
    </source>
</reference>
<evidence type="ECO:0000313" key="1">
    <source>
        <dbReference type="EMBL" id="NEW76244.1"/>
    </source>
</evidence>
<organism evidence="1 2">
    <name type="scientific">Streptomyces rhizosphaericus</name>
    <dbReference type="NCBI Taxonomy" id="114699"/>
    <lineage>
        <taxon>Bacteria</taxon>
        <taxon>Bacillati</taxon>
        <taxon>Actinomycetota</taxon>
        <taxon>Actinomycetes</taxon>
        <taxon>Kitasatosporales</taxon>
        <taxon>Streptomycetaceae</taxon>
        <taxon>Streptomyces</taxon>
        <taxon>Streptomyces violaceusniger group</taxon>
    </lineage>
</organism>
<dbReference type="Gene3D" id="3.40.50.300">
    <property type="entry name" value="P-loop containing nucleotide triphosphate hydrolases"/>
    <property type="match status" value="1"/>
</dbReference>
<dbReference type="RefSeq" id="WP_164435055.1">
    <property type="nucleotide sequence ID" value="NZ_JAAIKT010000077.1"/>
</dbReference>
<dbReference type="InterPro" id="IPR027417">
    <property type="entry name" value="P-loop_NTPase"/>
</dbReference>
<name>A0A6G4ATZ8_9ACTN</name>
<protein>
    <submittedName>
        <fullName evidence="1">AAA family ATPase</fullName>
    </submittedName>
</protein>
<gene>
    <name evidence="1" type="ORF">G4H13_39285</name>
</gene>
<sequence>MSEEETTQFQIAVRLAMSWLIDPGSVALEALSDEAQKIVKAVRQRVPIPGLDHETQALIDAQLREDAELRKAQEIVSFERAKKRAKEMLRRESGGPVRTWAPVDITAAWEAADGETQTDVGYLSGDMPIGIFYRGKINGVHAESEAGKSWFACLVVVQEIRAGRYVAYIDFEDDAASIVRRLKLLGASRRDVVTFFHYYSPTGPLAEEDEREFQQLISIGGTLVVFDGMTESMAIEGLKGNDAEDVAAWHAKLTKPFAAAGWAVVVLDHVPHDGKRAIGSQHKKSALTGVSYFLEPVRPIGKGVAGKSRLKVEKDRGAWVRSHAIPGRTPQHFADLVIDFDGKSMPTADLWPARPAENKGYKSEPPERVRNDVLSFVAESPGASKSAIRRAVTGGNGDIDWALEWLIDHDQVSVKQVGQAKKHYPADPAGTVP</sequence>
<accession>A0A6G4ATZ8</accession>
<dbReference type="AlphaFoldDB" id="A0A6G4ATZ8"/>
<keyword evidence="2" id="KW-1185">Reference proteome</keyword>
<dbReference type="Pfam" id="PF13481">
    <property type="entry name" value="AAA_25"/>
    <property type="match status" value="1"/>
</dbReference>
<dbReference type="EMBL" id="JAAIKT010000077">
    <property type="protein sequence ID" value="NEW76244.1"/>
    <property type="molecule type" value="Genomic_DNA"/>
</dbReference>
<comment type="caution">
    <text evidence="1">The sequence shown here is derived from an EMBL/GenBank/DDBJ whole genome shotgun (WGS) entry which is preliminary data.</text>
</comment>